<evidence type="ECO:0000313" key="5">
    <source>
        <dbReference type="Proteomes" id="UP000054549"/>
    </source>
</evidence>
<dbReference type="HOGENOM" id="CLU_074896_0_2_1"/>
<accession>A0A0C2WEW8</accession>
<gene>
    <name evidence="4" type="ORF">M378DRAFT_84465</name>
</gene>
<feature type="region of interest" description="Disordered" evidence="3">
    <location>
        <begin position="97"/>
        <end position="168"/>
    </location>
</feature>
<evidence type="ECO:0000256" key="2">
    <source>
        <dbReference type="ARBA" id="ARBA00022552"/>
    </source>
</evidence>
<proteinExistence type="inferred from homology"/>
<dbReference type="InterPro" id="IPR019398">
    <property type="entry name" value="Pre-rRNA_process_TSR2"/>
</dbReference>
<dbReference type="Pfam" id="PF10273">
    <property type="entry name" value="WGG"/>
    <property type="match status" value="1"/>
</dbReference>
<organism evidence="4 5">
    <name type="scientific">Amanita muscaria (strain Koide BX008)</name>
    <dbReference type="NCBI Taxonomy" id="946122"/>
    <lineage>
        <taxon>Eukaryota</taxon>
        <taxon>Fungi</taxon>
        <taxon>Dikarya</taxon>
        <taxon>Basidiomycota</taxon>
        <taxon>Agaricomycotina</taxon>
        <taxon>Agaricomycetes</taxon>
        <taxon>Agaricomycetidae</taxon>
        <taxon>Agaricales</taxon>
        <taxon>Pluteineae</taxon>
        <taxon>Amanitaceae</taxon>
        <taxon>Amanita</taxon>
    </lineage>
</organism>
<reference evidence="4 5" key="1">
    <citation type="submission" date="2014-04" db="EMBL/GenBank/DDBJ databases">
        <title>Evolutionary Origins and Diversification of the Mycorrhizal Mutualists.</title>
        <authorList>
            <consortium name="DOE Joint Genome Institute"/>
            <consortium name="Mycorrhizal Genomics Consortium"/>
            <person name="Kohler A."/>
            <person name="Kuo A."/>
            <person name="Nagy L.G."/>
            <person name="Floudas D."/>
            <person name="Copeland A."/>
            <person name="Barry K.W."/>
            <person name="Cichocki N."/>
            <person name="Veneault-Fourrey C."/>
            <person name="LaButti K."/>
            <person name="Lindquist E.A."/>
            <person name="Lipzen A."/>
            <person name="Lundell T."/>
            <person name="Morin E."/>
            <person name="Murat C."/>
            <person name="Riley R."/>
            <person name="Ohm R."/>
            <person name="Sun H."/>
            <person name="Tunlid A."/>
            <person name="Henrissat B."/>
            <person name="Grigoriev I.V."/>
            <person name="Hibbett D.S."/>
            <person name="Martin F."/>
        </authorList>
    </citation>
    <scope>NUCLEOTIDE SEQUENCE [LARGE SCALE GENOMIC DNA]</scope>
    <source>
        <strain evidence="4 5">Koide BX008</strain>
    </source>
</reference>
<sequence>FARGVIARLEICSILRITVQEGWGGSKSVAGVRNCSPPDDQCVEELLLQVMEDEFDCIVEDGSGEAVGKDIVQIWEESQSGKQKAILKFEESARKLKGKRIDAQISSGENGSMDAGDAGDDDEWEDESGDAEMRVDEAPQFIDHRNQNEPQVDENGFILVKRKGKGRR</sequence>
<protein>
    <recommendedName>
        <fullName evidence="6">Pre-rRNA-processing protein TSR2</fullName>
    </recommendedName>
</protein>
<evidence type="ECO:0008006" key="6">
    <source>
        <dbReference type="Google" id="ProtNLM"/>
    </source>
</evidence>
<keyword evidence="2" id="KW-0698">rRNA processing</keyword>
<dbReference type="GO" id="GO:0006364">
    <property type="term" value="P:rRNA processing"/>
    <property type="evidence" value="ECO:0007669"/>
    <property type="project" value="UniProtKB-KW"/>
</dbReference>
<evidence type="ECO:0000256" key="1">
    <source>
        <dbReference type="ARBA" id="ARBA00006524"/>
    </source>
</evidence>
<dbReference type="Proteomes" id="UP000054549">
    <property type="component" value="Unassembled WGS sequence"/>
</dbReference>
<comment type="similarity">
    <text evidence="1">Belongs to the TSR2 family.</text>
</comment>
<dbReference type="OrthoDB" id="263560at2759"/>
<feature type="compositionally biased region" description="Basic and acidic residues" evidence="3">
    <location>
        <begin position="131"/>
        <end position="147"/>
    </location>
</feature>
<dbReference type="AlphaFoldDB" id="A0A0C2WEW8"/>
<dbReference type="STRING" id="946122.A0A0C2WEW8"/>
<dbReference type="FunCoup" id="A0A0C2WEW8">
    <property type="interactions" value="355"/>
</dbReference>
<dbReference type="PANTHER" id="PTHR21250">
    <property type="entry name" value="PRE-RRNA-PROCESSING PROTEIN TSR2 HOMOLOG"/>
    <property type="match status" value="1"/>
</dbReference>
<dbReference type="EMBL" id="KN818307">
    <property type="protein sequence ID" value="KIL59932.1"/>
    <property type="molecule type" value="Genomic_DNA"/>
</dbReference>
<name>A0A0C2WEW8_AMAMK</name>
<evidence type="ECO:0000256" key="3">
    <source>
        <dbReference type="SAM" id="MobiDB-lite"/>
    </source>
</evidence>
<evidence type="ECO:0000313" key="4">
    <source>
        <dbReference type="EMBL" id="KIL59932.1"/>
    </source>
</evidence>
<dbReference type="InParanoid" id="A0A0C2WEW8"/>
<keyword evidence="5" id="KW-1185">Reference proteome</keyword>
<feature type="non-terminal residue" evidence="4">
    <location>
        <position position="1"/>
    </location>
</feature>
<feature type="compositionally biased region" description="Acidic residues" evidence="3">
    <location>
        <begin position="117"/>
        <end position="130"/>
    </location>
</feature>